<evidence type="ECO:0000256" key="1">
    <source>
        <dbReference type="SAM" id="MobiDB-lite"/>
    </source>
</evidence>
<sequence>MSKCARGVRAEAAVVVVATAAAAHALTDGAIGRASGRRRHLDLRRVRGGEGHWPGSTETGAGGGHIYAGRWRASDAYQGLKEVMRRHMAGRWGVDSEAATRAIGVRPRVEGAPAEGSPLVERAYGGPPVN</sequence>
<keyword evidence="3" id="KW-1185">Reference proteome</keyword>
<comment type="caution">
    <text evidence="2">The sequence shown here is derived from an EMBL/GenBank/DDBJ whole genome shotgun (WGS) entry which is preliminary data.</text>
</comment>
<gene>
    <name evidence="2" type="ORF">PVAP13_7KG190610</name>
</gene>
<reference evidence="2" key="1">
    <citation type="submission" date="2020-05" db="EMBL/GenBank/DDBJ databases">
        <title>WGS assembly of Panicum virgatum.</title>
        <authorList>
            <person name="Lovell J.T."/>
            <person name="Jenkins J."/>
            <person name="Shu S."/>
            <person name="Juenger T.E."/>
            <person name="Schmutz J."/>
        </authorList>
    </citation>
    <scope>NUCLEOTIDE SEQUENCE</scope>
    <source>
        <strain evidence="2">AP13</strain>
    </source>
</reference>
<feature type="region of interest" description="Disordered" evidence="1">
    <location>
        <begin position="109"/>
        <end position="130"/>
    </location>
</feature>
<protein>
    <submittedName>
        <fullName evidence="2">Uncharacterized protein</fullName>
    </submittedName>
</protein>
<accession>A0A8T0QIH6</accession>
<evidence type="ECO:0000313" key="3">
    <source>
        <dbReference type="Proteomes" id="UP000823388"/>
    </source>
</evidence>
<organism evidence="2 3">
    <name type="scientific">Panicum virgatum</name>
    <name type="common">Blackwell switchgrass</name>
    <dbReference type="NCBI Taxonomy" id="38727"/>
    <lineage>
        <taxon>Eukaryota</taxon>
        <taxon>Viridiplantae</taxon>
        <taxon>Streptophyta</taxon>
        <taxon>Embryophyta</taxon>
        <taxon>Tracheophyta</taxon>
        <taxon>Spermatophyta</taxon>
        <taxon>Magnoliopsida</taxon>
        <taxon>Liliopsida</taxon>
        <taxon>Poales</taxon>
        <taxon>Poaceae</taxon>
        <taxon>PACMAD clade</taxon>
        <taxon>Panicoideae</taxon>
        <taxon>Panicodae</taxon>
        <taxon>Paniceae</taxon>
        <taxon>Panicinae</taxon>
        <taxon>Panicum</taxon>
        <taxon>Panicum sect. Hiantes</taxon>
    </lineage>
</organism>
<name>A0A8T0QIH6_PANVG</name>
<dbReference type="Proteomes" id="UP000823388">
    <property type="component" value="Chromosome 7K"/>
</dbReference>
<evidence type="ECO:0000313" key="2">
    <source>
        <dbReference type="EMBL" id="KAG2572599.1"/>
    </source>
</evidence>
<dbReference type="AlphaFoldDB" id="A0A8T0QIH6"/>
<proteinExistence type="predicted"/>
<dbReference type="EMBL" id="CM029049">
    <property type="protein sequence ID" value="KAG2572599.1"/>
    <property type="molecule type" value="Genomic_DNA"/>
</dbReference>